<dbReference type="SUPFAM" id="SSF55486">
    <property type="entry name" value="Metalloproteases ('zincins'), catalytic domain"/>
    <property type="match status" value="1"/>
</dbReference>
<dbReference type="InterPro" id="IPR008754">
    <property type="entry name" value="Peptidase_M43"/>
</dbReference>
<dbReference type="InterPro" id="IPR024079">
    <property type="entry name" value="MetalloPept_cat_dom_sf"/>
</dbReference>
<keyword evidence="13" id="KW-1185">Reference proteome</keyword>
<feature type="region of interest" description="Disordered" evidence="9">
    <location>
        <begin position="27"/>
        <end position="66"/>
    </location>
</feature>
<dbReference type="CDD" id="cd04275">
    <property type="entry name" value="ZnMc_pappalysin_like"/>
    <property type="match status" value="1"/>
</dbReference>
<evidence type="ECO:0000313" key="13">
    <source>
        <dbReference type="Proteomes" id="UP000583800"/>
    </source>
</evidence>
<protein>
    <recommendedName>
        <fullName evidence="11">Peptidase M43 pregnancy-associated plasma-A domain-containing protein</fullName>
    </recommendedName>
</protein>
<feature type="domain" description="Peptidase M43 pregnancy-associated plasma-A" evidence="11">
    <location>
        <begin position="219"/>
        <end position="304"/>
    </location>
</feature>
<sequence>MARRVTAVSLACLLAAGLIPPLPPDAAAAATGCASPSRPARPGPATPEAGGHAHHDALRLGPEPRTPYPADVGRVLAELDKRLQGREPPARVTVPIWVHILTDGVSGASTASVNAQLDTLRAAYGGRLGGAATGVGFRLDGAQIVRHAGWFTDPMAHEEAMKTTLRKGGPETLNLYLAQLDGQVLGFSTYPYWYRDSPRLDGVVIDWRTLPGGTLANYNRGYTGVHEIGHWLGLFHTFENGCQSPGDGIADTSPAARPAKGCPGGAKDTCPQSGRDPVHNFMDYAHDRCMSEFTRGQGERMREMWVVYRDREPDAAASS</sequence>
<evidence type="ECO:0000256" key="7">
    <source>
        <dbReference type="ARBA" id="ARBA00023049"/>
    </source>
</evidence>
<comment type="caution">
    <text evidence="12">The sequence shown here is derived from an EMBL/GenBank/DDBJ whole genome shotgun (WGS) entry which is preliminary data.</text>
</comment>
<feature type="chain" id="PRO_5030627262" description="Peptidase M43 pregnancy-associated plasma-A domain-containing protein" evidence="10">
    <location>
        <begin position="29"/>
        <end position="319"/>
    </location>
</feature>
<keyword evidence="3" id="KW-0479">Metal-binding</keyword>
<feature type="signal peptide" evidence="10">
    <location>
        <begin position="1"/>
        <end position="28"/>
    </location>
</feature>
<dbReference type="EMBL" id="JACHJB010000004">
    <property type="protein sequence ID" value="MBB6351991.1"/>
    <property type="molecule type" value="Genomic_DNA"/>
</dbReference>
<dbReference type="PANTHER" id="PTHR47466:SF1">
    <property type="entry name" value="METALLOPROTEASE MEP1 (AFU_ORTHOLOGUE AFUA_1G07730)-RELATED"/>
    <property type="match status" value="1"/>
</dbReference>
<keyword evidence="6" id="KW-0862">Zinc</keyword>
<dbReference type="AlphaFoldDB" id="A0A7X0CD68"/>
<keyword evidence="8" id="KW-1015">Disulfide bond</keyword>
<accession>A0A7X0CD68</accession>
<evidence type="ECO:0000256" key="1">
    <source>
        <dbReference type="ARBA" id="ARBA00008721"/>
    </source>
</evidence>
<dbReference type="GO" id="GO:0046872">
    <property type="term" value="F:metal ion binding"/>
    <property type="evidence" value="ECO:0007669"/>
    <property type="project" value="UniProtKB-KW"/>
</dbReference>
<evidence type="ECO:0000256" key="2">
    <source>
        <dbReference type="ARBA" id="ARBA00022670"/>
    </source>
</evidence>
<dbReference type="GO" id="GO:0006508">
    <property type="term" value="P:proteolysis"/>
    <property type="evidence" value="ECO:0007669"/>
    <property type="project" value="UniProtKB-KW"/>
</dbReference>
<feature type="region of interest" description="Disordered" evidence="9">
    <location>
        <begin position="250"/>
        <end position="273"/>
    </location>
</feature>
<evidence type="ECO:0000313" key="12">
    <source>
        <dbReference type="EMBL" id="MBB6351991.1"/>
    </source>
</evidence>
<organism evidence="12 13">
    <name type="scientific">Nonomuraea muscovyensis</name>
    <dbReference type="NCBI Taxonomy" id="1124761"/>
    <lineage>
        <taxon>Bacteria</taxon>
        <taxon>Bacillati</taxon>
        <taxon>Actinomycetota</taxon>
        <taxon>Actinomycetes</taxon>
        <taxon>Streptosporangiales</taxon>
        <taxon>Streptosporangiaceae</taxon>
        <taxon>Nonomuraea</taxon>
    </lineage>
</organism>
<feature type="compositionally biased region" description="Low complexity" evidence="9">
    <location>
        <begin position="27"/>
        <end position="38"/>
    </location>
</feature>
<dbReference type="Pfam" id="PF05572">
    <property type="entry name" value="Peptidase_M43"/>
    <property type="match status" value="1"/>
</dbReference>
<dbReference type="GO" id="GO:0008237">
    <property type="term" value="F:metallopeptidase activity"/>
    <property type="evidence" value="ECO:0007669"/>
    <property type="project" value="UniProtKB-KW"/>
</dbReference>
<dbReference type="RefSeq" id="WP_185089652.1">
    <property type="nucleotide sequence ID" value="NZ_JACHJB010000004.1"/>
</dbReference>
<keyword evidence="5" id="KW-0378">Hydrolase</keyword>
<evidence type="ECO:0000256" key="9">
    <source>
        <dbReference type="SAM" id="MobiDB-lite"/>
    </source>
</evidence>
<comment type="similarity">
    <text evidence="1">Belongs to the peptidase M43B family.</text>
</comment>
<keyword evidence="7" id="KW-0482">Metalloprotease</keyword>
<proteinExistence type="inferred from homology"/>
<keyword evidence="2" id="KW-0645">Protease</keyword>
<evidence type="ECO:0000259" key="11">
    <source>
        <dbReference type="Pfam" id="PF05572"/>
    </source>
</evidence>
<evidence type="ECO:0000256" key="10">
    <source>
        <dbReference type="SAM" id="SignalP"/>
    </source>
</evidence>
<evidence type="ECO:0000256" key="5">
    <source>
        <dbReference type="ARBA" id="ARBA00022801"/>
    </source>
</evidence>
<evidence type="ECO:0000256" key="3">
    <source>
        <dbReference type="ARBA" id="ARBA00022723"/>
    </source>
</evidence>
<reference evidence="12 13" key="1">
    <citation type="submission" date="2020-08" db="EMBL/GenBank/DDBJ databases">
        <title>Sequencing the genomes of 1000 actinobacteria strains.</title>
        <authorList>
            <person name="Klenk H.-P."/>
        </authorList>
    </citation>
    <scope>NUCLEOTIDE SEQUENCE [LARGE SCALE GENOMIC DNA]</scope>
    <source>
        <strain evidence="12 13">DSM 45913</strain>
    </source>
</reference>
<evidence type="ECO:0000256" key="8">
    <source>
        <dbReference type="ARBA" id="ARBA00023157"/>
    </source>
</evidence>
<dbReference type="PANTHER" id="PTHR47466">
    <property type="match status" value="1"/>
</dbReference>
<evidence type="ECO:0000256" key="4">
    <source>
        <dbReference type="ARBA" id="ARBA00022729"/>
    </source>
</evidence>
<evidence type="ECO:0000256" key="6">
    <source>
        <dbReference type="ARBA" id="ARBA00022833"/>
    </source>
</evidence>
<name>A0A7X0CD68_9ACTN</name>
<dbReference type="Proteomes" id="UP000583800">
    <property type="component" value="Unassembled WGS sequence"/>
</dbReference>
<keyword evidence="4 10" id="KW-0732">Signal</keyword>
<dbReference type="Gene3D" id="3.40.390.10">
    <property type="entry name" value="Collagenase (Catalytic Domain)"/>
    <property type="match status" value="1"/>
</dbReference>
<gene>
    <name evidence="12" type="ORF">FHU36_008574</name>
</gene>